<dbReference type="GO" id="GO:0031640">
    <property type="term" value="P:killing of cells of another organism"/>
    <property type="evidence" value="ECO:0007669"/>
    <property type="project" value="UniProtKB-KW"/>
</dbReference>
<dbReference type="GO" id="GO:0005737">
    <property type="term" value="C:cytoplasm"/>
    <property type="evidence" value="ECO:0007669"/>
    <property type="project" value="UniProtKB-SubCell"/>
</dbReference>
<dbReference type="STRING" id="1121001.SAMN02745857_03664"/>
<comment type="function">
    <text evidence="2">Involved in fatty acylation of protoxin at internal lysine residues, thereby converting it to the active toxin.</text>
</comment>
<evidence type="ECO:0000313" key="4">
    <source>
        <dbReference type="Proteomes" id="UP000192761"/>
    </source>
</evidence>
<reference evidence="3 4" key="1">
    <citation type="submission" date="2017-04" db="EMBL/GenBank/DDBJ databases">
        <authorList>
            <person name="Afonso C.L."/>
            <person name="Miller P.J."/>
            <person name="Scott M.A."/>
            <person name="Spackman E."/>
            <person name="Goraichik I."/>
            <person name="Dimitrov K.M."/>
            <person name="Suarez D.L."/>
            <person name="Swayne D.E."/>
        </authorList>
    </citation>
    <scope>NUCLEOTIDE SEQUENCE [LARGE SCALE GENOMIC DNA]</scope>
    <source>
        <strain evidence="3 4">DSM 23236</strain>
    </source>
</reference>
<proteinExistence type="inferred from homology"/>
<dbReference type="RefSeq" id="WP_084092606.1">
    <property type="nucleotide sequence ID" value="NZ_FWXD01000030.1"/>
</dbReference>
<evidence type="ECO:0000313" key="3">
    <source>
        <dbReference type="EMBL" id="SMC29186.1"/>
    </source>
</evidence>
<organism evidence="3 4">
    <name type="scientific">Andreprevotia lacus DSM 23236</name>
    <dbReference type="NCBI Taxonomy" id="1121001"/>
    <lineage>
        <taxon>Bacteria</taxon>
        <taxon>Pseudomonadati</taxon>
        <taxon>Pseudomonadota</taxon>
        <taxon>Betaproteobacteria</taxon>
        <taxon>Neisseriales</taxon>
        <taxon>Chitinibacteraceae</taxon>
        <taxon>Andreprevotia</taxon>
    </lineage>
</organism>
<dbReference type="OrthoDB" id="8596436at2"/>
<protein>
    <recommendedName>
        <fullName evidence="2">RTX toxin-activating lysine-acyltransferase</fullName>
        <ecNumber evidence="2">2.3.1.-</ecNumber>
    </recommendedName>
</protein>
<comment type="subcellular location">
    <subcellularLocation>
        <location evidence="2">Cytoplasm</location>
    </subcellularLocation>
</comment>
<sequence length="155" mass="17848">MNIQLEPNPAQKEIGARIGYATHLMATHPAYCGFQFASVPIWIRIPIIHRQIEFFFDADGIPQGFATWALVNPHTEAKMLEDPDYILHPSEWKEGDIVWIMDFCVKRPYMQACARMLRDHTLKHVAEVKFARRDPQGNLLRKGVLRRKGLPVDVA</sequence>
<keyword evidence="2" id="KW-0204">Cytolysis</keyword>
<keyword evidence="2" id="KW-0963">Cytoplasm</keyword>
<keyword evidence="2 3" id="KW-0012">Acyltransferase</keyword>
<dbReference type="GO" id="GO:0009404">
    <property type="term" value="P:toxin metabolic process"/>
    <property type="evidence" value="ECO:0007669"/>
    <property type="project" value="UniProtKB-UniRule"/>
</dbReference>
<dbReference type="Pfam" id="PF02794">
    <property type="entry name" value="HlyC"/>
    <property type="match status" value="1"/>
</dbReference>
<dbReference type="Proteomes" id="UP000192761">
    <property type="component" value="Unassembled WGS sequence"/>
</dbReference>
<gene>
    <name evidence="3" type="ORF">SAMN02745857_03664</name>
</gene>
<keyword evidence="4" id="KW-1185">Reference proteome</keyword>
<evidence type="ECO:0000256" key="1">
    <source>
        <dbReference type="ARBA" id="ARBA00005686"/>
    </source>
</evidence>
<comment type="similarity">
    <text evidence="1 2">Belongs to the RTX toxin acyltransferase family.</text>
</comment>
<keyword evidence="2 3" id="KW-0808">Transferase</keyword>
<dbReference type="EC" id="2.3.1.-" evidence="2"/>
<accession>A0A1W1XZ43</accession>
<evidence type="ECO:0000256" key="2">
    <source>
        <dbReference type="RuleBase" id="RU368102"/>
    </source>
</evidence>
<dbReference type="EMBL" id="FWXD01000030">
    <property type="protein sequence ID" value="SMC29186.1"/>
    <property type="molecule type" value="Genomic_DNA"/>
</dbReference>
<dbReference type="InterPro" id="IPR003996">
    <property type="entry name" value="RTX_toxin-activating_protC_bac"/>
</dbReference>
<dbReference type="GO" id="GO:0016746">
    <property type="term" value="F:acyltransferase activity"/>
    <property type="evidence" value="ECO:0007669"/>
    <property type="project" value="UniProtKB-UniRule"/>
</dbReference>
<dbReference type="AlphaFoldDB" id="A0A1W1XZ43"/>
<name>A0A1W1XZ43_9NEIS</name>